<sequence>MSLFTVPESQFFQIEHLSQFDLAAFIDQEGLFESQDSLISLENDALTEQIKSQFFVQNEEYTELEVYEKTLDDISESSLSFSVSFMSQESQIPELKDHMIEMNNKELVD</sequence>
<reference evidence="1 2" key="1">
    <citation type="submission" date="2015-07" db="EMBL/GenBank/DDBJ databases">
        <title>Emmonsia species relationships and genome sequence.</title>
        <authorList>
            <person name="Cuomo C.A."/>
            <person name="Schwartz I.S."/>
            <person name="Kenyon C."/>
            <person name="de Hoog G.S."/>
            <person name="Govender N.P."/>
            <person name="Botha A."/>
            <person name="Moreno L."/>
            <person name="de Vries M."/>
            <person name="Munoz J.F."/>
            <person name="Stielow J.B."/>
        </authorList>
    </citation>
    <scope>NUCLEOTIDE SEQUENCE [LARGE SCALE GENOMIC DNA]</scope>
    <source>
        <strain evidence="1 2">CBS 136260</strain>
    </source>
</reference>
<comment type="caution">
    <text evidence="1">The sequence shown here is derived from an EMBL/GenBank/DDBJ whole genome shotgun (WGS) entry which is preliminary data.</text>
</comment>
<dbReference type="EMBL" id="LGUA01002694">
    <property type="protein sequence ID" value="OAX77365.1"/>
    <property type="molecule type" value="Genomic_DNA"/>
</dbReference>
<gene>
    <name evidence="1" type="ORF">ACJ72_08339</name>
</gene>
<accession>A0A1B7NKQ5</accession>
<evidence type="ECO:0000313" key="1">
    <source>
        <dbReference type="EMBL" id="OAX77365.1"/>
    </source>
</evidence>
<dbReference type="Proteomes" id="UP000091918">
    <property type="component" value="Unassembled WGS sequence"/>
</dbReference>
<protein>
    <submittedName>
        <fullName evidence="1">Uncharacterized protein</fullName>
    </submittedName>
</protein>
<name>A0A1B7NKQ5_9EURO</name>
<proteinExistence type="predicted"/>
<organism evidence="1 2">
    <name type="scientific">Emergomyces africanus</name>
    <dbReference type="NCBI Taxonomy" id="1955775"/>
    <lineage>
        <taxon>Eukaryota</taxon>
        <taxon>Fungi</taxon>
        <taxon>Dikarya</taxon>
        <taxon>Ascomycota</taxon>
        <taxon>Pezizomycotina</taxon>
        <taxon>Eurotiomycetes</taxon>
        <taxon>Eurotiomycetidae</taxon>
        <taxon>Onygenales</taxon>
        <taxon>Ajellomycetaceae</taxon>
        <taxon>Emergomyces</taxon>
    </lineage>
</organism>
<keyword evidence="2" id="KW-1185">Reference proteome</keyword>
<dbReference type="AlphaFoldDB" id="A0A1B7NKQ5"/>
<evidence type="ECO:0000313" key="2">
    <source>
        <dbReference type="Proteomes" id="UP000091918"/>
    </source>
</evidence>